<dbReference type="EMBL" id="SDHZ01000003">
    <property type="protein sequence ID" value="RXK81758.1"/>
    <property type="molecule type" value="Genomic_DNA"/>
</dbReference>
<gene>
    <name evidence="2" type="ORF">ESB13_18370</name>
</gene>
<feature type="transmembrane region" description="Helical" evidence="1">
    <location>
        <begin position="83"/>
        <end position="105"/>
    </location>
</feature>
<keyword evidence="3" id="KW-1185">Reference proteome</keyword>
<accession>A0A4Q1D1L3</accession>
<evidence type="ECO:0000313" key="3">
    <source>
        <dbReference type="Proteomes" id="UP000290545"/>
    </source>
</evidence>
<evidence type="ECO:0000313" key="2">
    <source>
        <dbReference type="EMBL" id="RXK81758.1"/>
    </source>
</evidence>
<dbReference type="Proteomes" id="UP000290545">
    <property type="component" value="Unassembled WGS sequence"/>
</dbReference>
<keyword evidence="1" id="KW-0472">Membrane</keyword>
<name>A0A4Q1D1L3_9BACT</name>
<proteinExistence type="predicted"/>
<keyword evidence="1" id="KW-1133">Transmembrane helix</keyword>
<evidence type="ECO:0000256" key="1">
    <source>
        <dbReference type="SAM" id="Phobius"/>
    </source>
</evidence>
<dbReference type="RefSeq" id="WP_129005155.1">
    <property type="nucleotide sequence ID" value="NZ_SDHZ01000003.1"/>
</dbReference>
<sequence length="107" mass="12268">MARNEDLFDGFMGSGKYPGEFDSLFDFTEDNKLVRKTVSDEKTEEEPIIPPHTLKGASEQKALPYRSVIRSGKKTLRGKKGQWYVLGILVAFAFIYLMVYLYHLIKS</sequence>
<dbReference type="AlphaFoldDB" id="A0A4Q1D1L3"/>
<keyword evidence="1" id="KW-0812">Transmembrane</keyword>
<protein>
    <submittedName>
        <fullName evidence="2">Uncharacterized protein</fullName>
    </submittedName>
</protein>
<comment type="caution">
    <text evidence="2">The sequence shown here is derived from an EMBL/GenBank/DDBJ whole genome shotgun (WGS) entry which is preliminary data.</text>
</comment>
<reference evidence="2 3" key="1">
    <citation type="submission" date="2019-01" db="EMBL/GenBank/DDBJ databases">
        <title>Filimonas sp. strain TTM-71.</title>
        <authorList>
            <person name="Chen W.-M."/>
        </authorList>
    </citation>
    <scope>NUCLEOTIDE SEQUENCE [LARGE SCALE GENOMIC DNA]</scope>
    <source>
        <strain evidence="2 3">TTM-71</strain>
    </source>
</reference>
<organism evidence="2 3">
    <name type="scientific">Filimonas effusa</name>
    <dbReference type="NCBI Taxonomy" id="2508721"/>
    <lineage>
        <taxon>Bacteria</taxon>
        <taxon>Pseudomonadati</taxon>
        <taxon>Bacteroidota</taxon>
        <taxon>Chitinophagia</taxon>
        <taxon>Chitinophagales</taxon>
        <taxon>Chitinophagaceae</taxon>
        <taxon>Filimonas</taxon>
    </lineage>
</organism>